<dbReference type="GeneID" id="113082009"/>
<dbReference type="PIRSF" id="PIRSF000615">
    <property type="entry name" value="TyrPK_CSF1-R"/>
    <property type="match status" value="1"/>
</dbReference>
<dbReference type="OrthoDB" id="5843397at2759"/>
<organism evidence="3 4">
    <name type="scientific">Carassius auratus</name>
    <name type="common">Goldfish</name>
    <dbReference type="NCBI Taxonomy" id="7957"/>
    <lineage>
        <taxon>Eukaryota</taxon>
        <taxon>Metazoa</taxon>
        <taxon>Chordata</taxon>
        <taxon>Craniata</taxon>
        <taxon>Vertebrata</taxon>
        <taxon>Euteleostomi</taxon>
        <taxon>Actinopterygii</taxon>
        <taxon>Neopterygii</taxon>
        <taxon>Teleostei</taxon>
        <taxon>Ostariophysi</taxon>
        <taxon>Cypriniformes</taxon>
        <taxon>Cyprinidae</taxon>
        <taxon>Cyprininae</taxon>
        <taxon>Carassius</taxon>
    </lineage>
</organism>
<dbReference type="InterPro" id="IPR047012">
    <property type="entry name" value="ICAM_VCAM"/>
</dbReference>
<evidence type="ECO:0000313" key="3">
    <source>
        <dbReference type="Proteomes" id="UP000515129"/>
    </source>
</evidence>
<dbReference type="RefSeq" id="XP_026109695.1">
    <property type="nucleotide sequence ID" value="XM_026253910.1"/>
</dbReference>
<dbReference type="InterPro" id="IPR007110">
    <property type="entry name" value="Ig-like_dom"/>
</dbReference>
<feature type="domain" description="Ig-like" evidence="2">
    <location>
        <begin position="153"/>
        <end position="256"/>
    </location>
</feature>
<dbReference type="PROSITE" id="PS50835">
    <property type="entry name" value="IG_LIKE"/>
    <property type="match status" value="4"/>
</dbReference>
<dbReference type="GO" id="GO:0007155">
    <property type="term" value="P:cell adhesion"/>
    <property type="evidence" value="ECO:0007669"/>
    <property type="project" value="InterPro"/>
</dbReference>
<dbReference type="KEGG" id="caua:113082009"/>
<dbReference type="InterPro" id="IPR003599">
    <property type="entry name" value="Ig_sub"/>
</dbReference>
<proteinExistence type="predicted"/>
<dbReference type="InterPro" id="IPR036179">
    <property type="entry name" value="Ig-like_dom_sf"/>
</dbReference>
<dbReference type="GO" id="GO:0005178">
    <property type="term" value="F:integrin binding"/>
    <property type="evidence" value="ECO:0007669"/>
    <property type="project" value="InterPro"/>
</dbReference>
<dbReference type="CDD" id="cd00096">
    <property type="entry name" value="Ig"/>
    <property type="match status" value="1"/>
</dbReference>
<protein>
    <submittedName>
        <fullName evidence="4">Hemicentin-1-like</fullName>
    </submittedName>
</protein>
<keyword evidence="3" id="KW-1185">Reference proteome</keyword>
<evidence type="ECO:0000259" key="2">
    <source>
        <dbReference type="PROSITE" id="PS50835"/>
    </source>
</evidence>
<dbReference type="AlphaFoldDB" id="A0A6P6NKU4"/>
<name>A0A6P6NKU4_CARAU</name>
<gene>
    <name evidence="4" type="primary">LOC113082009</name>
</gene>
<dbReference type="SUPFAM" id="SSF48726">
    <property type="entry name" value="Immunoglobulin"/>
    <property type="match status" value="4"/>
</dbReference>
<dbReference type="SMART" id="SM00408">
    <property type="entry name" value="IGc2"/>
    <property type="match status" value="4"/>
</dbReference>
<keyword evidence="1" id="KW-0472">Membrane</keyword>
<dbReference type="PANTHER" id="PTHR13771">
    <property type="entry name" value="INTERCELLULAR ADHESION MOLECULE"/>
    <property type="match status" value="1"/>
</dbReference>
<dbReference type="SMART" id="SM00409">
    <property type="entry name" value="IG"/>
    <property type="match status" value="4"/>
</dbReference>
<feature type="domain" description="Ig-like" evidence="2">
    <location>
        <begin position="57"/>
        <end position="141"/>
    </location>
</feature>
<feature type="transmembrane region" description="Helical" evidence="1">
    <location>
        <begin position="434"/>
        <end position="461"/>
    </location>
</feature>
<dbReference type="InterPro" id="IPR013783">
    <property type="entry name" value="Ig-like_fold"/>
</dbReference>
<evidence type="ECO:0000313" key="4">
    <source>
        <dbReference type="RefSeq" id="XP_026109695.1"/>
    </source>
</evidence>
<feature type="domain" description="Ig-like" evidence="2">
    <location>
        <begin position="274"/>
        <end position="348"/>
    </location>
</feature>
<evidence type="ECO:0000256" key="1">
    <source>
        <dbReference type="SAM" id="Phobius"/>
    </source>
</evidence>
<dbReference type="PANTHER" id="PTHR13771:SF9">
    <property type="entry name" value="INTERCELLULAR ADHESION MOLECULE 5"/>
    <property type="match status" value="1"/>
</dbReference>
<dbReference type="Pfam" id="PF13927">
    <property type="entry name" value="Ig_3"/>
    <property type="match status" value="3"/>
</dbReference>
<dbReference type="InterPro" id="IPR003598">
    <property type="entry name" value="Ig_sub2"/>
</dbReference>
<keyword evidence="1" id="KW-1133">Transmembrane helix</keyword>
<accession>A0A6P6NKU4</accession>
<feature type="domain" description="Ig-like" evidence="2">
    <location>
        <begin position="353"/>
        <end position="429"/>
    </location>
</feature>
<reference evidence="4" key="1">
    <citation type="submission" date="2025-08" db="UniProtKB">
        <authorList>
            <consortium name="RefSeq"/>
        </authorList>
    </citation>
    <scope>IDENTIFICATION</scope>
    <source>
        <strain evidence="4">Wakin</strain>
        <tissue evidence="4">Muscle</tissue>
    </source>
</reference>
<dbReference type="Proteomes" id="UP000515129">
    <property type="component" value="Unplaced"/>
</dbReference>
<sequence length="504" mass="55944">MGWEVSEGGVPMTKNQSLITWTVINLTEWGIKPFCYINPNKGAQCQIELPVTVYKTPDSVSISTVNHTEPMKEGQQYELQCDVHDVAPVQNLTVKWYKNQTLLHQTNFSDTENKTLVNKTVTLLIRPDRADDGAQYWCEAELDLGAEGPQPPPKKSSEPLNITVHYISISFVNHSGTVIVGKQYELQCIIQNVDPSKSVVVRWYKLSQTNSTDANMTLVSNSSKLQISPSKTDDGAQYWCEVERTPPVSSERLNITVHYISIRFVNHSGAVIVGKQYELQCIIQNVDPSKSVVVRWYKLSQTNSTDANTTSVSNSSKLQISPSKTDDGAQYWCEAGTPPVLSERLNITVHYKPIINKNKLPSTVPVFRGYPEVLVCEADGNPKPTISWSLGANDKKDSEKLNITESTPENVSCTANNSVGSDIRHVKVILKEDYLPLIAGLIAVIVAFISVIFIFILSIYYKTAKMGHYNLKNAKPSAQNGNIAQNGKHNTIPMKKLSQSSILA</sequence>
<dbReference type="Gene3D" id="2.60.40.10">
    <property type="entry name" value="Immunoglobulins"/>
    <property type="match status" value="5"/>
</dbReference>
<keyword evidence="1" id="KW-0812">Transmembrane</keyword>